<dbReference type="AlphaFoldDB" id="A0A1I5HKX9"/>
<evidence type="ECO:0000256" key="3">
    <source>
        <dbReference type="ARBA" id="ARBA00022679"/>
    </source>
</evidence>
<protein>
    <submittedName>
        <fullName evidence="9">Alpha,alpha-trehalose phosphorylase</fullName>
    </submittedName>
</protein>
<dbReference type="OrthoDB" id="9758855at2"/>
<feature type="binding site" evidence="5">
    <location>
        <begin position="360"/>
        <end position="361"/>
    </location>
    <ligand>
        <name>substrate</name>
    </ligand>
</feature>
<sequence length="766" mass="88111">MREELLVYEINDFSLNNDELMLNETVFHNANGYIGIRANLEEGYPNGYDTIRGSYVNGFYNISEMKQAERLYGMAEEKQTMVNVADTQSILLQLGEETFSMFQGTILESKRLLDMERGFTSRVVKWRSPKGKEAEIIIKRMTSFYQLSLFTIEYSVKALNFNGDIRFISGHIGNVLNYSNPNDPRVAGESFVHILPEKMEIENQTSYITSRTSKSGLYVCTGVTNLLSKEGANAGTCTIKKEENSMEAVIDSSIQIGETVTLTKYTVFADTIRYDDCKAGAEGEMKKALSLSLNELYDRQKAFLNSYWKNSFVRIDGDDGLSLAVNYNLYQLMQSVGKDEHCNIAAKGLSGEGYEGHYFWDTEMYILPYFILTNPDIARSLLEYRYKILDSARENAKLLGHKKGALYPWRTIMGKECSGYFPSGSAQYHINGDIAYAITSYYLATKDIDFIAEKGGEIIFETARLWMDTGYFYKGRFRINEVTGPDEYTCMVNNNYYTNASAKYNLQWAVQFYYLLIKEKKLAPIVDKIGIREEEIKEFEKAADQMYLPYDEELKINPQDDSFLEKKVWDFDHTPKENYPLLLHYHPMYLYRHQVCKQADTVLAHFIFEDFQPMDTIRNSYEYYEKITTHDSSLSACIFSIMASKLGYVDKAYDYFGDSAMLDLYNTHQNSKDGIHTANMGGNYMAIVYGFGGLRLKEKGLYFAPKLPKEWKGYEFKIIYEGSHIEVKVTKENVIFTLLKGEAKNIYVNDKPYELKDSIVLIMTEV</sequence>
<evidence type="ECO:0000313" key="9">
    <source>
        <dbReference type="EMBL" id="SFO48893.1"/>
    </source>
</evidence>
<keyword evidence="3" id="KW-0808">Transferase</keyword>
<dbReference type="PANTHER" id="PTHR11051">
    <property type="entry name" value="GLYCOSYL HYDROLASE-RELATED"/>
    <property type="match status" value="1"/>
</dbReference>
<organism evidence="9 10">
    <name type="scientific">Anaerocolumna aminovalerica</name>
    <dbReference type="NCBI Taxonomy" id="1527"/>
    <lineage>
        <taxon>Bacteria</taxon>
        <taxon>Bacillati</taxon>
        <taxon>Bacillota</taxon>
        <taxon>Clostridia</taxon>
        <taxon>Lachnospirales</taxon>
        <taxon>Lachnospiraceae</taxon>
        <taxon>Anaerocolumna</taxon>
    </lineage>
</organism>
<keyword evidence="2" id="KW-0328">Glycosyltransferase</keyword>
<evidence type="ECO:0000256" key="2">
    <source>
        <dbReference type="ARBA" id="ARBA00022676"/>
    </source>
</evidence>
<dbReference type="STRING" id="1527.SAMN04489757_1312"/>
<evidence type="ECO:0000259" key="8">
    <source>
        <dbReference type="Pfam" id="PF03636"/>
    </source>
</evidence>
<comment type="similarity">
    <text evidence="1">Belongs to the glycosyl hydrolase 65 family.</text>
</comment>
<feature type="domain" description="Glycoside hydrolase family 65 central catalytic" evidence="6">
    <location>
        <begin position="327"/>
        <end position="684"/>
    </location>
</feature>
<dbReference type="Pfam" id="PF03633">
    <property type="entry name" value="Glyco_hydro_65C"/>
    <property type="match status" value="1"/>
</dbReference>
<dbReference type="InterPro" id="IPR011013">
    <property type="entry name" value="Gal_mutarotase_sf_dom"/>
</dbReference>
<dbReference type="SUPFAM" id="SSF74650">
    <property type="entry name" value="Galactose mutarotase-like"/>
    <property type="match status" value="1"/>
</dbReference>
<dbReference type="InterPro" id="IPR008928">
    <property type="entry name" value="6-hairpin_glycosidase_sf"/>
</dbReference>
<evidence type="ECO:0000313" key="10">
    <source>
        <dbReference type="Proteomes" id="UP000198806"/>
    </source>
</evidence>
<dbReference type="Gene3D" id="1.50.10.10">
    <property type="match status" value="1"/>
</dbReference>
<dbReference type="Pfam" id="PF03636">
    <property type="entry name" value="Glyco_hydro_65N"/>
    <property type="match status" value="1"/>
</dbReference>
<evidence type="ECO:0000259" key="6">
    <source>
        <dbReference type="Pfam" id="PF03632"/>
    </source>
</evidence>
<dbReference type="GO" id="GO:0016757">
    <property type="term" value="F:glycosyltransferase activity"/>
    <property type="evidence" value="ECO:0007669"/>
    <property type="project" value="UniProtKB-KW"/>
</dbReference>
<evidence type="ECO:0000256" key="4">
    <source>
        <dbReference type="PIRSR" id="PIRSR036289-50"/>
    </source>
</evidence>
<accession>A0A1I5HKX9</accession>
<reference evidence="9 10" key="1">
    <citation type="submission" date="2016-10" db="EMBL/GenBank/DDBJ databases">
        <authorList>
            <person name="de Groot N.N."/>
        </authorList>
    </citation>
    <scope>NUCLEOTIDE SEQUENCE [LARGE SCALE GENOMIC DNA]</scope>
    <source>
        <strain evidence="9 10">DSM 1283</strain>
    </source>
</reference>
<dbReference type="Gene3D" id="2.70.98.40">
    <property type="entry name" value="Glycoside hydrolase, family 65, N-terminal domain"/>
    <property type="match status" value="1"/>
</dbReference>
<feature type="binding site" evidence="5">
    <location>
        <begin position="597"/>
        <end position="598"/>
    </location>
    <ligand>
        <name>substrate</name>
    </ligand>
</feature>
<evidence type="ECO:0000256" key="5">
    <source>
        <dbReference type="PIRSR" id="PIRSR036289-51"/>
    </source>
</evidence>
<evidence type="ECO:0000259" key="7">
    <source>
        <dbReference type="Pfam" id="PF03633"/>
    </source>
</evidence>
<dbReference type="Pfam" id="PF03632">
    <property type="entry name" value="Glyco_hydro_65m"/>
    <property type="match status" value="1"/>
</dbReference>
<dbReference type="Proteomes" id="UP000198806">
    <property type="component" value="Unassembled WGS sequence"/>
</dbReference>
<dbReference type="Gene3D" id="2.60.420.10">
    <property type="entry name" value="Maltose phosphorylase, domain 3"/>
    <property type="match status" value="1"/>
</dbReference>
<dbReference type="GO" id="GO:0004553">
    <property type="term" value="F:hydrolase activity, hydrolyzing O-glycosyl compounds"/>
    <property type="evidence" value="ECO:0007669"/>
    <property type="project" value="TreeGrafter"/>
</dbReference>
<dbReference type="InterPro" id="IPR005195">
    <property type="entry name" value="Glyco_hydro_65_M"/>
</dbReference>
<dbReference type="PIRSF" id="PIRSF036289">
    <property type="entry name" value="Glycosyl_hydrolase_malt_phosph"/>
    <property type="match status" value="1"/>
</dbReference>
<name>A0A1I5HKX9_9FIRM</name>
<proteinExistence type="inferred from homology"/>
<dbReference type="InterPro" id="IPR037018">
    <property type="entry name" value="GH65_N"/>
</dbReference>
<evidence type="ECO:0000256" key="1">
    <source>
        <dbReference type="ARBA" id="ARBA00006768"/>
    </source>
</evidence>
<gene>
    <name evidence="9" type="ORF">SAMN04489757_1312</name>
</gene>
<dbReference type="EMBL" id="FOWD01000031">
    <property type="protein sequence ID" value="SFO48893.1"/>
    <property type="molecule type" value="Genomic_DNA"/>
</dbReference>
<dbReference type="InterPro" id="IPR012341">
    <property type="entry name" value="6hp_glycosidase-like_sf"/>
</dbReference>
<keyword evidence="10" id="KW-1185">Reference proteome</keyword>
<dbReference type="RefSeq" id="WP_091687712.1">
    <property type="nucleotide sequence ID" value="NZ_BAABFM010000040.1"/>
</dbReference>
<feature type="active site" description="Proton donor" evidence="4">
    <location>
        <position position="487"/>
    </location>
</feature>
<dbReference type="SUPFAM" id="SSF48208">
    <property type="entry name" value="Six-hairpin glycosidases"/>
    <property type="match status" value="1"/>
</dbReference>
<dbReference type="GO" id="GO:0030246">
    <property type="term" value="F:carbohydrate binding"/>
    <property type="evidence" value="ECO:0007669"/>
    <property type="project" value="InterPro"/>
</dbReference>
<dbReference type="InterPro" id="IPR005194">
    <property type="entry name" value="Glyco_hydro_65_C"/>
</dbReference>
<feature type="domain" description="Glycoside hydrolase family 65 N-terminal" evidence="8">
    <location>
        <begin position="15"/>
        <end position="268"/>
    </location>
</feature>
<dbReference type="GO" id="GO:0005975">
    <property type="term" value="P:carbohydrate metabolic process"/>
    <property type="evidence" value="ECO:0007669"/>
    <property type="project" value="InterPro"/>
</dbReference>
<feature type="domain" description="Glycoside hydrolase family 65 C-terminal" evidence="7">
    <location>
        <begin position="694"/>
        <end position="755"/>
    </location>
</feature>
<dbReference type="PANTHER" id="PTHR11051:SF8">
    <property type="entry name" value="PROTEIN-GLUCOSYLGALACTOSYLHYDROXYLYSINE GLUCOSIDASE"/>
    <property type="match status" value="1"/>
</dbReference>
<dbReference type="InterPro" id="IPR005196">
    <property type="entry name" value="Glyco_hydro_65_N"/>
</dbReference>
<dbReference type="InterPro" id="IPR017045">
    <property type="entry name" value="Malt_Pase/Glycosyl_Hdrlase"/>
</dbReference>